<evidence type="ECO:0000313" key="4">
    <source>
        <dbReference type="EMBL" id="EGD49152.1"/>
    </source>
</evidence>
<keyword evidence="2" id="KW-0732">Signal</keyword>
<protein>
    <submittedName>
        <fullName evidence="4">S-layer domain-containing protein</fullName>
    </submittedName>
</protein>
<dbReference type="AlphaFoldDB" id="F1T9H0"/>
<comment type="caution">
    <text evidence="4">The sequence shown here is derived from an EMBL/GenBank/DDBJ whole genome shotgun (WGS) entry which is preliminary data.</text>
</comment>
<accession>F1T9H0</accession>
<dbReference type="Pfam" id="PF00395">
    <property type="entry name" value="SLH"/>
    <property type="match status" value="1"/>
</dbReference>
<dbReference type="OrthoDB" id="1699243at2"/>
<dbReference type="eggNOG" id="COG0747">
    <property type="taxonomic scope" value="Bacteria"/>
</dbReference>
<dbReference type="EMBL" id="ACXX02000002">
    <property type="protein sequence ID" value="EGD49152.1"/>
    <property type="molecule type" value="Genomic_DNA"/>
</dbReference>
<keyword evidence="1" id="KW-0677">Repeat</keyword>
<feature type="domain" description="SLH" evidence="3">
    <location>
        <begin position="79"/>
        <end position="142"/>
    </location>
</feature>
<name>F1T9H0_9FIRM</name>
<proteinExistence type="predicted"/>
<keyword evidence="5" id="KW-1185">Reference proteome</keyword>
<evidence type="ECO:0000256" key="1">
    <source>
        <dbReference type="ARBA" id="ARBA00022737"/>
    </source>
</evidence>
<evidence type="ECO:0000256" key="2">
    <source>
        <dbReference type="SAM" id="SignalP"/>
    </source>
</evidence>
<dbReference type="Proteomes" id="UP000003860">
    <property type="component" value="Unassembled WGS sequence"/>
</dbReference>
<dbReference type="RefSeq" id="WP_004617341.1">
    <property type="nucleotide sequence ID" value="NZ_ACXX02000002.1"/>
</dbReference>
<dbReference type="STRING" id="588581.Cpap_3582"/>
<evidence type="ECO:0000313" key="5">
    <source>
        <dbReference type="Proteomes" id="UP000003860"/>
    </source>
</evidence>
<feature type="chain" id="PRO_5003275935" evidence="2">
    <location>
        <begin position="23"/>
        <end position="650"/>
    </location>
</feature>
<evidence type="ECO:0000259" key="3">
    <source>
        <dbReference type="PROSITE" id="PS51272"/>
    </source>
</evidence>
<feature type="signal peptide" evidence="2">
    <location>
        <begin position="1"/>
        <end position="22"/>
    </location>
</feature>
<reference evidence="4" key="1">
    <citation type="submission" date="2009-07" db="EMBL/GenBank/DDBJ databases">
        <authorList>
            <consortium name="US DOE Joint Genome Institute (JGI-PGF)"/>
            <person name="Lucas S."/>
            <person name="Copeland A."/>
            <person name="Lapidus A."/>
            <person name="Glavina del Rio T."/>
            <person name="Tice H."/>
            <person name="Bruce D."/>
            <person name="Goodwin L."/>
            <person name="Pitluck S."/>
            <person name="Larimer F."/>
            <person name="Land M.L."/>
            <person name="Mouttaki H."/>
            <person name="He Z."/>
            <person name="Zhou J."/>
            <person name="Hemme C.L."/>
        </authorList>
    </citation>
    <scope>NUCLEOTIDE SEQUENCE [LARGE SCALE GENOMIC DNA]</scope>
    <source>
        <strain evidence="4">DSM 2782</strain>
    </source>
</reference>
<dbReference type="PROSITE" id="PS51272">
    <property type="entry name" value="SLH"/>
    <property type="match status" value="1"/>
</dbReference>
<gene>
    <name evidence="4" type="ORF">Cpap_3582</name>
</gene>
<sequence length="650" mass="71560">MFKKILALTLALIIALSTIAFAANTPSQTVWKDSLNELKSLGVITNSDFKTTGNMSRAIFSKIIVTATGNNDMAKSLAGSSTFADVSAQSAYCGYINAAIKKGYMSALADGSFRPNNALTMAQICTAVIRALGYTDSDIAGGWPGGYIEKATNLGITKDFALKSGDSVPITTAIVIVDRMMNTYIKRVNSGDEDKTLKDSIGLVDDQSNLTYGKPEIAFNFRPSTKKLGSITFNTSLPILKNTVNNSVTPAANTVGESITINDIKDKDVVYPVYNKLNILIYYLVVDNKVDGQITSILPSKYAPKSIKINSIEYQLGDYANLSRFNSSKGAFKVGDTVSVVLGYDGKIIEGYYTDNSDNKDYAFVQNTSTVVSKDAADYGKLYYTVDLMLIDGTTKTFKVKEDPGQYKWRLVKYSAVTDDTITLMSLNYMTPTEVMFDKYEKKINQSYAADNIKIFNYTDSTVRLVNINDIPNGILRAGKVQYIGNSGDFSDVNIMLINDVFEEQYKNCVVQKIQVPDGRVNSYTYTLLSGSNKYTYTTQAEIPGATVGAIFKMKMYNNSINSFVQIKDPDALGWFVQALDSKRIMINNWVYMFNPEMTVYLVDYAGDISVKKVADIVTGTNAAYTSVKLYCDRPLNNGGKVQTIVISMK</sequence>
<organism evidence="4 5">
    <name type="scientific">Ruminiclostridium papyrosolvens DSM 2782</name>
    <dbReference type="NCBI Taxonomy" id="588581"/>
    <lineage>
        <taxon>Bacteria</taxon>
        <taxon>Bacillati</taxon>
        <taxon>Bacillota</taxon>
        <taxon>Clostridia</taxon>
        <taxon>Eubacteriales</taxon>
        <taxon>Oscillospiraceae</taxon>
        <taxon>Ruminiclostridium</taxon>
    </lineage>
</organism>
<dbReference type="InterPro" id="IPR001119">
    <property type="entry name" value="SLH_dom"/>
</dbReference>
<reference evidence="4" key="2">
    <citation type="submission" date="2011-01" db="EMBL/GenBank/DDBJ databases">
        <title>The Non-contiguous Finished genome of Clostridium papyrosolvens.</title>
        <authorList>
            <person name="Lucas S."/>
            <person name="Copeland A."/>
            <person name="Lapidus A."/>
            <person name="Cheng J.-F."/>
            <person name="Goodwin L."/>
            <person name="Pitluck S."/>
            <person name="Misra M."/>
            <person name="Chertkov O."/>
            <person name="Detter J.C."/>
            <person name="Han C."/>
            <person name="Tapia R."/>
            <person name="Land M."/>
            <person name="Hauser L."/>
            <person name="Kyrpides N."/>
            <person name="Ivanova N."/>
            <person name="Pagani I."/>
            <person name="Mouttaki H."/>
            <person name="He Z."/>
            <person name="Zhou J."/>
            <person name="Hemme C.L."/>
            <person name="Woyke T."/>
        </authorList>
    </citation>
    <scope>NUCLEOTIDE SEQUENCE [LARGE SCALE GENOMIC DNA]</scope>
    <source>
        <strain evidence="4">DSM 2782</strain>
    </source>
</reference>